<protein>
    <recommendedName>
        <fullName evidence="4">Integral membrane protein</fullName>
    </recommendedName>
</protein>
<dbReference type="OrthoDB" id="9813051at2"/>
<reference evidence="2 3" key="1">
    <citation type="submission" date="2018-03" db="EMBL/GenBank/DDBJ databases">
        <title>Genome sequence of Clostridium vincentii DSM 10228.</title>
        <authorList>
            <person name="Poehlein A."/>
            <person name="Daniel R."/>
        </authorList>
    </citation>
    <scope>NUCLEOTIDE SEQUENCE [LARGE SCALE GENOMIC DNA]</scope>
    <source>
        <strain evidence="2 3">DSM 10228</strain>
    </source>
</reference>
<organism evidence="2 3">
    <name type="scientific">Clostridium vincentii</name>
    <dbReference type="NCBI Taxonomy" id="52704"/>
    <lineage>
        <taxon>Bacteria</taxon>
        <taxon>Bacillati</taxon>
        <taxon>Bacillota</taxon>
        <taxon>Clostridia</taxon>
        <taxon>Eubacteriales</taxon>
        <taxon>Clostridiaceae</taxon>
        <taxon>Clostridium</taxon>
    </lineage>
</organism>
<dbReference type="NCBIfam" id="TIGR01906">
    <property type="entry name" value="integ_TIGR01906"/>
    <property type="match status" value="1"/>
</dbReference>
<feature type="transmembrane region" description="Helical" evidence="1">
    <location>
        <begin position="128"/>
        <end position="149"/>
    </location>
</feature>
<evidence type="ECO:0000313" key="3">
    <source>
        <dbReference type="Proteomes" id="UP000239471"/>
    </source>
</evidence>
<comment type="caution">
    <text evidence="2">The sequence shown here is derived from an EMBL/GenBank/DDBJ whole genome shotgun (WGS) entry which is preliminary data.</text>
</comment>
<keyword evidence="1" id="KW-0472">Membrane</keyword>
<dbReference type="Pfam" id="PF07314">
    <property type="entry name" value="Lit"/>
    <property type="match status" value="1"/>
</dbReference>
<feature type="transmembrane region" description="Helical" evidence="1">
    <location>
        <begin position="185"/>
        <end position="208"/>
    </location>
</feature>
<dbReference type="RefSeq" id="WP_106058567.1">
    <property type="nucleotide sequence ID" value="NZ_PVXQ01000004.1"/>
</dbReference>
<sequence>MNRHNYINKLFQILLTITLSLFIIFSAVKLTLMFKPLYYFDIDYLNIEEDSKFGRDEIIKNYDYVIDYLLSPKEDEFKLPSIPYTEYGAIHFKDVKGLFTAINYLLVITGIFSAIGVFFNVKNRRLGFLKGSSSMLIILPVVLFIIFIIDFDSAFTAFHKIFFSNDYWIFNPRVDQIINILPQEFFYHCAVLILILIMLMSIILRLVYKKYKLYDTKKSAI</sequence>
<gene>
    <name evidence="2" type="ORF">CLVI_05280</name>
</gene>
<evidence type="ECO:0000313" key="2">
    <source>
        <dbReference type="EMBL" id="PRR83874.1"/>
    </source>
</evidence>
<dbReference type="Proteomes" id="UP000239471">
    <property type="component" value="Unassembled WGS sequence"/>
</dbReference>
<evidence type="ECO:0008006" key="4">
    <source>
        <dbReference type="Google" id="ProtNLM"/>
    </source>
</evidence>
<keyword evidence="1" id="KW-1133">Transmembrane helix</keyword>
<dbReference type="AlphaFoldDB" id="A0A2T0BJ28"/>
<dbReference type="EMBL" id="PVXQ01000004">
    <property type="protein sequence ID" value="PRR83874.1"/>
    <property type="molecule type" value="Genomic_DNA"/>
</dbReference>
<feature type="transmembrane region" description="Helical" evidence="1">
    <location>
        <begin position="12"/>
        <end position="34"/>
    </location>
</feature>
<dbReference type="InterPro" id="IPR010178">
    <property type="entry name" value="Lit"/>
</dbReference>
<evidence type="ECO:0000256" key="1">
    <source>
        <dbReference type="SAM" id="Phobius"/>
    </source>
</evidence>
<feature type="transmembrane region" description="Helical" evidence="1">
    <location>
        <begin position="101"/>
        <end position="121"/>
    </location>
</feature>
<proteinExistence type="predicted"/>
<keyword evidence="3" id="KW-1185">Reference proteome</keyword>
<name>A0A2T0BJ28_9CLOT</name>
<accession>A0A2T0BJ28</accession>
<keyword evidence="1" id="KW-0812">Transmembrane</keyword>